<dbReference type="InterPro" id="IPR010499">
    <property type="entry name" value="AraC_E-bd"/>
</dbReference>
<accession>A0A077UHA8</accession>
<reference evidence="2 3" key="1">
    <citation type="submission" date="2014-05" db="EMBL/GenBank/DDBJ databases">
        <authorList>
            <person name="Aslett A.Martin."/>
            <person name="De Silva Nishadi"/>
        </authorList>
    </citation>
    <scope>NUCLEOTIDE SEQUENCE [LARGE SCALE GENOMIC DNA]</scope>
</reference>
<dbReference type="InterPro" id="IPR011256">
    <property type="entry name" value="Reg_factor_effector_dom_sf"/>
</dbReference>
<protein>
    <submittedName>
        <fullName evidence="2">Putative transcriptional activator</fullName>
    </submittedName>
</protein>
<dbReference type="SMART" id="SM00871">
    <property type="entry name" value="AraC_E_bind"/>
    <property type="match status" value="1"/>
</dbReference>
<dbReference type="PANTHER" id="PTHR36444">
    <property type="entry name" value="TRANSCRIPTIONAL REGULATOR PROTEIN YOBU-RELATED"/>
    <property type="match status" value="1"/>
</dbReference>
<name>A0A077UHA8_9STAP</name>
<evidence type="ECO:0000259" key="1">
    <source>
        <dbReference type="SMART" id="SM00871"/>
    </source>
</evidence>
<sequence length="159" mass="18398">MKYKETKLPELTLIGIKKTYNNGREAQQQIAKFWETCFAEGTISKLQEFNNGELDGLLGICIPEIDGKMSYMIAVTVIRDNFSVFDGFELTTLPSSTYFVFEAQGVVPDAVQLKMEEVHNYIHKYHDDQIKETPFFEYYQEGDTSSEQYITELWMPVYG</sequence>
<evidence type="ECO:0000313" key="3">
    <source>
        <dbReference type="Proteomes" id="UP000044616"/>
    </source>
</evidence>
<dbReference type="EMBL" id="CCEH01000005">
    <property type="protein sequence ID" value="CDR27685.1"/>
    <property type="molecule type" value="Genomic_DNA"/>
</dbReference>
<dbReference type="Proteomes" id="UP000044616">
    <property type="component" value="Unassembled WGS sequence"/>
</dbReference>
<evidence type="ECO:0000313" key="2">
    <source>
        <dbReference type="EMBL" id="CDR27685.1"/>
    </source>
</evidence>
<organism evidence="2 3">
    <name type="scientific">Staphylococcus schweitzeri</name>
    <dbReference type="NCBI Taxonomy" id="1654388"/>
    <lineage>
        <taxon>Bacteria</taxon>
        <taxon>Bacillati</taxon>
        <taxon>Bacillota</taxon>
        <taxon>Bacilli</taxon>
        <taxon>Bacillales</taxon>
        <taxon>Staphylococcaceae</taxon>
        <taxon>Staphylococcus</taxon>
    </lineage>
</organism>
<dbReference type="AlphaFoldDB" id="A0A077UHA8"/>
<dbReference type="InterPro" id="IPR053182">
    <property type="entry name" value="YobU-like_regulator"/>
</dbReference>
<dbReference type="PANTHER" id="PTHR36444:SF3">
    <property type="entry name" value="TRANSCRIPTIONAL ACTIVATOR, PUTATIVE-RELATED"/>
    <property type="match status" value="1"/>
</dbReference>
<gene>
    <name evidence="2" type="ORF">ERS140147_00792</name>
</gene>
<proteinExistence type="predicted"/>
<dbReference type="InterPro" id="IPR029442">
    <property type="entry name" value="GyrI-like"/>
</dbReference>
<dbReference type="SUPFAM" id="SSF55136">
    <property type="entry name" value="Probable bacterial effector-binding domain"/>
    <property type="match status" value="1"/>
</dbReference>
<dbReference type="Pfam" id="PF06445">
    <property type="entry name" value="GyrI-like"/>
    <property type="match status" value="1"/>
</dbReference>
<feature type="domain" description="AraC effector-binding" evidence="1">
    <location>
        <begin position="1"/>
        <end position="158"/>
    </location>
</feature>
<dbReference type="RefSeq" id="WP_047529834.1">
    <property type="nucleotide sequence ID" value="NZ_CCEH01000005.1"/>
</dbReference>
<dbReference type="Gene3D" id="3.20.80.10">
    <property type="entry name" value="Regulatory factor, effector binding domain"/>
    <property type="match status" value="1"/>
</dbReference>